<proteinExistence type="inferred from homology"/>
<protein>
    <submittedName>
        <fullName evidence="12">TonB-dependent receptor</fullName>
    </submittedName>
</protein>
<feature type="domain" description="TonB-dependent receptor plug" evidence="11">
    <location>
        <begin position="125"/>
        <end position="229"/>
    </location>
</feature>
<dbReference type="InterPro" id="IPR008969">
    <property type="entry name" value="CarboxyPept-like_regulatory"/>
</dbReference>
<evidence type="ECO:0000256" key="9">
    <source>
        <dbReference type="RuleBase" id="RU003357"/>
    </source>
</evidence>
<dbReference type="PROSITE" id="PS52016">
    <property type="entry name" value="TONB_DEPENDENT_REC_3"/>
    <property type="match status" value="1"/>
</dbReference>
<sequence>MNKLSLIFLFILLTFYQINYGQINQSETIISGHIINKGKHLPYVTVSIKNTTIGDITNNSGHYQLINVPSGKQTIVAQSMGYKTQKKTIEIKSGETYILNFEFEESKQELDEVIIEGNNKVSKRIKTSTIVNTLDSKLFTATQSVTISESLNCSPGLRMETNCANSGWPQLRMNGLGGEYSQILVNNRPIFKGFASVFGLEMIPTSILDRVDIRRGGSTIYGTGAVAGTVNLMLKDPHFNSFEIGVNTSFIGAGVKNTGGVSEEYSTNFNGSLVTDDYKTGITLFGFHRDRKAFDANNDDFSEIPMLNSTTLGARLFHKLNEQGKLTIDFFNLKEDRRGGGDFNTPVNKANMAAAVTHNISTASINYEQYVKEKNLLSVYLLGQSLKADAFRGLRTAYGVFQNTRERSYVFGTQYKLNFKKNSVLFGLENNGAILTDNQILHSETTPNLIGNNTNIVVANQGTNTISIFSQYDFNWNKFKASFGARFDSYKVKDREHNSFNKSGSVFSPRFTLKYDLKKYLQARLSYSKGYRSPELRDEDLHIEISGSNSIINKVRADLDKETSNSYTASLDFNKKINNTYLSFLLEGFYTQINNSFATSYSTPDNNGVITATRFNSNQEAKVKGINIEMQIVPSEAISFQAGFTIQNSKYEQPQAFNEKRFFRTPNHYGYFMLDWNLSQKWTVSTNGNYTGKMLVPHFPKQELRTSKQFLDLGIKLRRNITLKQTTLQIYTGVKNIFNSYQNDFDEGLNRWPKYIYGPSAPRTIYLGIKFGNLL</sequence>
<comment type="caution">
    <text evidence="12">The sequence shown here is derived from an EMBL/GenBank/DDBJ whole genome shotgun (WGS) entry which is preliminary data.</text>
</comment>
<evidence type="ECO:0000256" key="2">
    <source>
        <dbReference type="ARBA" id="ARBA00022448"/>
    </source>
</evidence>
<dbReference type="Gene3D" id="2.40.170.20">
    <property type="entry name" value="TonB-dependent receptor, beta-barrel domain"/>
    <property type="match status" value="1"/>
</dbReference>
<evidence type="ECO:0000259" key="10">
    <source>
        <dbReference type="Pfam" id="PF00593"/>
    </source>
</evidence>
<dbReference type="EMBL" id="WAAU01000029">
    <property type="protein sequence ID" value="KAB1154187.1"/>
    <property type="molecule type" value="Genomic_DNA"/>
</dbReference>
<evidence type="ECO:0000259" key="11">
    <source>
        <dbReference type="Pfam" id="PF07715"/>
    </source>
</evidence>
<evidence type="ECO:0000256" key="6">
    <source>
        <dbReference type="ARBA" id="ARBA00023136"/>
    </source>
</evidence>
<evidence type="ECO:0000256" key="7">
    <source>
        <dbReference type="ARBA" id="ARBA00023237"/>
    </source>
</evidence>
<dbReference type="InterPro" id="IPR039426">
    <property type="entry name" value="TonB-dep_rcpt-like"/>
</dbReference>
<evidence type="ECO:0000256" key="8">
    <source>
        <dbReference type="PROSITE-ProRule" id="PRU01360"/>
    </source>
</evidence>
<dbReference type="InterPro" id="IPR000531">
    <property type="entry name" value="Beta-barrel_TonB"/>
</dbReference>
<comment type="subcellular location">
    <subcellularLocation>
        <location evidence="1 8">Cell outer membrane</location>
        <topology evidence="1 8">Multi-pass membrane protein</topology>
    </subcellularLocation>
</comment>
<gene>
    <name evidence="12" type="ORF">F7018_14515</name>
</gene>
<dbReference type="InterPro" id="IPR036942">
    <property type="entry name" value="Beta-barrel_TonB_sf"/>
</dbReference>
<keyword evidence="12" id="KW-0675">Receptor</keyword>
<keyword evidence="13" id="KW-1185">Reference proteome</keyword>
<accession>A0A7J5A9H5</accession>
<keyword evidence="2 8" id="KW-0813">Transport</keyword>
<keyword evidence="3 8" id="KW-1134">Transmembrane beta strand</keyword>
<evidence type="ECO:0000256" key="3">
    <source>
        <dbReference type="ARBA" id="ARBA00022452"/>
    </source>
</evidence>
<evidence type="ECO:0000256" key="4">
    <source>
        <dbReference type="ARBA" id="ARBA00022692"/>
    </source>
</evidence>
<dbReference type="Proteomes" id="UP000467305">
    <property type="component" value="Unassembled WGS sequence"/>
</dbReference>
<keyword evidence="5 9" id="KW-0798">TonB box</keyword>
<dbReference type="Pfam" id="PF13715">
    <property type="entry name" value="CarbopepD_reg_2"/>
    <property type="match status" value="1"/>
</dbReference>
<dbReference type="GO" id="GO:0009279">
    <property type="term" value="C:cell outer membrane"/>
    <property type="evidence" value="ECO:0007669"/>
    <property type="project" value="UniProtKB-SubCell"/>
</dbReference>
<dbReference type="Pfam" id="PF00593">
    <property type="entry name" value="TonB_dep_Rec_b-barrel"/>
    <property type="match status" value="1"/>
</dbReference>
<reference evidence="12 13" key="1">
    <citation type="submission" date="2019-09" db="EMBL/GenBank/DDBJ databases">
        <authorList>
            <person name="Cao W.R."/>
        </authorList>
    </citation>
    <scope>NUCLEOTIDE SEQUENCE [LARGE SCALE GENOMIC DNA]</scope>
    <source>
        <strain evidence="13">a4</strain>
    </source>
</reference>
<name>A0A7J5A9H5_9FLAO</name>
<dbReference type="GO" id="GO:0044718">
    <property type="term" value="P:siderophore transmembrane transport"/>
    <property type="evidence" value="ECO:0007669"/>
    <property type="project" value="TreeGrafter"/>
</dbReference>
<dbReference type="PANTHER" id="PTHR30069:SF57">
    <property type="entry name" value="TONB-DEPENDENT RECEPTOR"/>
    <property type="match status" value="1"/>
</dbReference>
<keyword evidence="6 8" id="KW-0472">Membrane</keyword>
<dbReference type="OrthoDB" id="9760333at2"/>
<organism evidence="12 13">
    <name type="scientific">Tenacibaculum aiptasiae</name>
    <dbReference type="NCBI Taxonomy" id="426481"/>
    <lineage>
        <taxon>Bacteria</taxon>
        <taxon>Pseudomonadati</taxon>
        <taxon>Bacteroidota</taxon>
        <taxon>Flavobacteriia</taxon>
        <taxon>Flavobacteriales</taxon>
        <taxon>Flavobacteriaceae</taxon>
        <taxon>Tenacibaculum</taxon>
    </lineage>
</organism>
<dbReference type="SUPFAM" id="SSF49464">
    <property type="entry name" value="Carboxypeptidase regulatory domain-like"/>
    <property type="match status" value="1"/>
</dbReference>
<dbReference type="InterPro" id="IPR012910">
    <property type="entry name" value="Plug_dom"/>
</dbReference>
<dbReference type="Gene3D" id="2.60.40.1120">
    <property type="entry name" value="Carboxypeptidase-like, regulatory domain"/>
    <property type="match status" value="1"/>
</dbReference>
<keyword evidence="7 8" id="KW-0998">Cell outer membrane</keyword>
<dbReference type="Gene3D" id="2.170.130.10">
    <property type="entry name" value="TonB-dependent receptor, plug domain"/>
    <property type="match status" value="1"/>
</dbReference>
<dbReference type="InterPro" id="IPR037066">
    <property type="entry name" value="Plug_dom_sf"/>
</dbReference>
<evidence type="ECO:0000313" key="13">
    <source>
        <dbReference type="Proteomes" id="UP000467305"/>
    </source>
</evidence>
<feature type="domain" description="TonB-dependent receptor-like beta-barrel" evidence="10">
    <location>
        <begin position="266"/>
        <end position="736"/>
    </location>
</feature>
<comment type="similarity">
    <text evidence="8 9">Belongs to the TonB-dependent receptor family.</text>
</comment>
<dbReference type="Pfam" id="PF07715">
    <property type="entry name" value="Plug"/>
    <property type="match status" value="1"/>
</dbReference>
<evidence type="ECO:0000256" key="5">
    <source>
        <dbReference type="ARBA" id="ARBA00023077"/>
    </source>
</evidence>
<dbReference type="RefSeq" id="WP_150900821.1">
    <property type="nucleotide sequence ID" value="NZ_WAAU01000029.1"/>
</dbReference>
<evidence type="ECO:0000256" key="1">
    <source>
        <dbReference type="ARBA" id="ARBA00004571"/>
    </source>
</evidence>
<dbReference type="PANTHER" id="PTHR30069">
    <property type="entry name" value="TONB-DEPENDENT OUTER MEMBRANE RECEPTOR"/>
    <property type="match status" value="1"/>
</dbReference>
<dbReference type="AlphaFoldDB" id="A0A7J5A9H5"/>
<keyword evidence="4 8" id="KW-0812">Transmembrane</keyword>
<dbReference type="SUPFAM" id="SSF56935">
    <property type="entry name" value="Porins"/>
    <property type="match status" value="1"/>
</dbReference>
<evidence type="ECO:0000313" key="12">
    <source>
        <dbReference type="EMBL" id="KAB1154187.1"/>
    </source>
</evidence>
<dbReference type="GO" id="GO:0015344">
    <property type="term" value="F:siderophore uptake transmembrane transporter activity"/>
    <property type="evidence" value="ECO:0007669"/>
    <property type="project" value="TreeGrafter"/>
</dbReference>